<dbReference type="Proteomes" id="UP000037530">
    <property type="component" value="Unassembled WGS sequence"/>
</dbReference>
<organism evidence="11 12">
    <name type="scientific">Vibrio hepatarius</name>
    <dbReference type="NCBI Taxonomy" id="171383"/>
    <lineage>
        <taxon>Bacteria</taxon>
        <taxon>Pseudomonadati</taxon>
        <taxon>Pseudomonadota</taxon>
        <taxon>Gammaproteobacteria</taxon>
        <taxon>Vibrionales</taxon>
        <taxon>Vibrionaceae</taxon>
        <taxon>Vibrio</taxon>
        <taxon>Vibrio oreintalis group</taxon>
    </lineage>
</organism>
<evidence type="ECO:0000256" key="2">
    <source>
        <dbReference type="ARBA" id="ARBA00007055"/>
    </source>
</evidence>
<evidence type="ECO:0000256" key="7">
    <source>
        <dbReference type="ARBA" id="ARBA00023114"/>
    </source>
</evidence>
<dbReference type="PANTHER" id="PTHR38762:SF1">
    <property type="entry name" value="CRYPTIC OUTER MEMBRANE PORIN BGLH-RELATED"/>
    <property type="match status" value="1"/>
</dbReference>
<comment type="similarity">
    <text evidence="2">Belongs to the porin LamB (TC 1.B.3) family.</text>
</comment>
<evidence type="ECO:0000313" key="11">
    <source>
        <dbReference type="EMBL" id="KOO09018.1"/>
    </source>
</evidence>
<feature type="chain" id="PRO_5005600570" evidence="10">
    <location>
        <begin position="22"/>
        <end position="400"/>
    </location>
</feature>
<accession>A0A0M0I534</accession>
<dbReference type="GO" id="GO:0006811">
    <property type="term" value="P:monoatomic ion transport"/>
    <property type="evidence" value="ECO:0007669"/>
    <property type="project" value="UniProtKB-KW"/>
</dbReference>
<dbReference type="InterPro" id="IPR050286">
    <property type="entry name" value="G_neg_Bact_CarbUptk_Porin"/>
</dbReference>
<evidence type="ECO:0000256" key="9">
    <source>
        <dbReference type="ARBA" id="ARBA00023237"/>
    </source>
</evidence>
<keyword evidence="8" id="KW-0472">Membrane</keyword>
<feature type="signal peptide" evidence="10">
    <location>
        <begin position="1"/>
        <end position="21"/>
    </location>
</feature>
<keyword evidence="7" id="KW-0626">Porin</keyword>
<dbReference type="CDD" id="cd01346">
    <property type="entry name" value="Maltoporin-like"/>
    <property type="match status" value="1"/>
</dbReference>
<evidence type="ECO:0000256" key="5">
    <source>
        <dbReference type="ARBA" id="ARBA00022692"/>
    </source>
</evidence>
<evidence type="ECO:0000313" key="12">
    <source>
        <dbReference type="Proteomes" id="UP000037530"/>
    </source>
</evidence>
<dbReference type="InterPro" id="IPR036998">
    <property type="entry name" value="Porin_LamB_sf"/>
</dbReference>
<evidence type="ECO:0000256" key="4">
    <source>
        <dbReference type="ARBA" id="ARBA00022452"/>
    </source>
</evidence>
<keyword evidence="12" id="KW-1185">Reference proteome</keyword>
<dbReference type="GO" id="GO:0015144">
    <property type="term" value="F:carbohydrate transmembrane transporter activity"/>
    <property type="evidence" value="ECO:0007669"/>
    <property type="project" value="TreeGrafter"/>
</dbReference>
<dbReference type="InterPro" id="IPR003192">
    <property type="entry name" value="Porin_LamB"/>
</dbReference>
<dbReference type="EMBL" id="LHPI01000001">
    <property type="protein sequence ID" value="KOO09018.1"/>
    <property type="molecule type" value="Genomic_DNA"/>
</dbReference>
<dbReference type="GO" id="GO:0015774">
    <property type="term" value="P:polysaccharide transport"/>
    <property type="evidence" value="ECO:0007669"/>
    <property type="project" value="TreeGrafter"/>
</dbReference>
<dbReference type="AlphaFoldDB" id="A0A0M0I534"/>
<proteinExistence type="inferred from homology"/>
<dbReference type="GO" id="GO:0009279">
    <property type="term" value="C:cell outer membrane"/>
    <property type="evidence" value="ECO:0007669"/>
    <property type="project" value="UniProtKB-SubCell"/>
</dbReference>
<evidence type="ECO:0000256" key="1">
    <source>
        <dbReference type="ARBA" id="ARBA00004571"/>
    </source>
</evidence>
<comment type="subcellular location">
    <subcellularLocation>
        <location evidence="1">Cell outer membrane</location>
        <topology evidence="1">Multi-pass membrane protein</topology>
    </subcellularLocation>
</comment>
<keyword evidence="6" id="KW-0406">Ion transport</keyword>
<dbReference type="Pfam" id="PF02264">
    <property type="entry name" value="LamB"/>
    <property type="match status" value="1"/>
</dbReference>
<dbReference type="SUPFAM" id="SSF56935">
    <property type="entry name" value="Porins"/>
    <property type="match status" value="1"/>
</dbReference>
<dbReference type="STRING" id="171383.AKJ31_01245"/>
<dbReference type="RefSeq" id="WP_053407271.1">
    <property type="nucleotide sequence ID" value="NZ_LHPI01000001.1"/>
</dbReference>
<dbReference type="GO" id="GO:0046930">
    <property type="term" value="C:pore complex"/>
    <property type="evidence" value="ECO:0007669"/>
    <property type="project" value="UniProtKB-KW"/>
</dbReference>
<dbReference type="PATRIC" id="fig|171383.3.peg.254"/>
<keyword evidence="4" id="KW-1134">Transmembrane beta strand</keyword>
<evidence type="ECO:0000256" key="3">
    <source>
        <dbReference type="ARBA" id="ARBA00022448"/>
    </source>
</evidence>
<dbReference type="Gene3D" id="2.40.170.10">
    <property type="entry name" value="Porin, LamB type"/>
    <property type="match status" value="1"/>
</dbReference>
<comment type="caution">
    <text evidence="11">The sequence shown here is derived from an EMBL/GenBank/DDBJ whole genome shotgun (WGS) entry which is preliminary data.</text>
</comment>
<evidence type="ECO:0000256" key="8">
    <source>
        <dbReference type="ARBA" id="ARBA00023136"/>
    </source>
</evidence>
<dbReference type="OrthoDB" id="106611at2"/>
<dbReference type="PANTHER" id="PTHR38762">
    <property type="entry name" value="CRYPTIC OUTER MEMBRANE PORIN BGLH-RELATED"/>
    <property type="match status" value="1"/>
</dbReference>
<keyword evidence="9" id="KW-0998">Cell outer membrane</keyword>
<keyword evidence="5" id="KW-0812">Transmembrane</keyword>
<sequence>MKLLRIASALSVALLSSNVVAAGSPVEFYGYMRGGVGLSNEGGANSKWEVNKVGRLGNENDLYGEIGLKKEVYAEDGTSFVVDSMVKYWEGQDANSVDRPFEMAQFNVQATGLFDDKDITIWAGDRYYQRHDVHIVDNYYWDVSGIGGGVEHINLGPGKLSVALLQDTLAGDLEDGQETTAVIADVRYAGIPLWSDADLEVGIDYHAGVERADQELEADNSLMFTASLNQNLDSGFNKTIIQLGSAGYAKQMTTFGQGNGLVRDSANDDAKGYRVINWGVMSLSDDFEFGHSIRYAAASDVDGTDTDDSSLSVVVRPVYKWTEKMRTVLEVGGFTETLNDVDGAGSKFTIAQAWVPKAGFWSRPEIRIFATYVNDAENDDAFGIGKDSEISVGMQAEAWW</sequence>
<evidence type="ECO:0000256" key="10">
    <source>
        <dbReference type="SAM" id="SignalP"/>
    </source>
</evidence>
<dbReference type="GO" id="GO:0015288">
    <property type="term" value="F:porin activity"/>
    <property type="evidence" value="ECO:0007669"/>
    <property type="project" value="UniProtKB-KW"/>
</dbReference>
<name>A0A0M0I534_9VIBR</name>
<evidence type="ECO:0000256" key="6">
    <source>
        <dbReference type="ARBA" id="ARBA00023065"/>
    </source>
</evidence>
<keyword evidence="10" id="KW-0732">Signal</keyword>
<protein>
    <submittedName>
        <fullName evidence="11">Maltoporin</fullName>
    </submittedName>
</protein>
<gene>
    <name evidence="11" type="ORF">AKJ31_01245</name>
</gene>
<keyword evidence="3" id="KW-0813">Transport</keyword>
<reference evidence="12" key="1">
    <citation type="submission" date="2015-08" db="EMBL/GenBank/DDBJ databases">
        <title>Vibrio galatheae sp. nov., a novel member of the Vibrionaceae family isolated from the Solomon Islands.</title>
        <authorList>
            <person name="Giubergia S."/>
            <person name="Machado H."/>
            <person name="Mateiu R.V."/>
            <person name="Gram L."/>
        </authorList>
    </citation>
    <scope>NUCLEOTIDE SEQUENCE [LARGE SCALE GENOMIC DNA]</scope>
    <source>
        <strain evidence="12">DSM 19134</strain>
    </source>
</reference>